<dbReference type="NCBIfam" id="TIGR02593">
    <property type="entry name" value="CRISPR_cas5"/>
    <property type="match status" value="1"/>
</dbReference>
<accession>A0A6N1AUV3</accession>
<dbReference type="Gene3D" id="3.30.70.2660">
    <property type="match status" value="1"/>
</dbReference>
<keyword evidence="1 2" id="KW-0051">Antiviral defense</keyword>
<dbReference type="KEGG" id="aoz:HUE56_15130"/>
<dbReference type="InterPro" id="IPR010155">
    <property type="entry name" value="CRISPR-assoc_prot_Cas5d"/>
</dbReference>
<dbReference type="PIRSF" id="PIRSF029950">
    <property type="entry name" value="Cas_CT1134"/>
    <property type="match status" value="1"/>
</dbReference>
<evidence type="ECO:0000256" key="2">
    <source>
        <dbReference type="PIRNR" id="PIRNR029950"/>
    </source>
</evidence>
<dbReference type="RefSeq" id="WP_174757262.1">
    <property type="nucleotide sequence ID" value="NZ_BSOV01000044.1"/>
</dbReference>
<name>A0A6N1AUV3_9PROT</name>
<reference evidence="3 4" key="1">
    <citation type="submission" date="2020-06" db="EMBL/GenBank/DDBJ databases">
        <title>Complete genome of Azosprillum oryzae KACC14407.</title>
        <authorList>
            <person name="Kim M."/>
            <person name="Park Y.-J."/>
            <person name="Shin J.-H."/>
        </authorList>
    </citation>
    <scope>NUCLEOTIDE SEQUENCE [LARGE SCALE GENOMIC DNA]</scope>
    <source>
        <strain evidence="3 4">KACC 14407</strain>
    </source>
</reference>
<evidence type="ECO:0000313" key="3">
    <source>
        <dbReference type="EMBL" id="QKS51782.1"/>
    </source>
</evidence>
<keyword evidence="2" id="KW-0255">Endonuclease</keyword>
<keyword evidence="4" id="KW-1185">Reference proteome</keyword>
<protein>
    <recommendedName>
        <fullName evidence="2">pre-crRNA processing endonuclease</fullName>
        <ecNumber evidence="2">3.1.-.-</ecNumber>
    </recommendedName>
</protein>
<comment type="function">
    <text evidence="2">CRISPR (clustered regularly interspaced short palindromic repeat) is an adaptive immune system that provides protection against mobile genetic elements (viruses, transposable elements and conjugative plasmids). CRISPR clusters contain spacers, sequences complementary to antecedent mobile elements, and target invading nucleic acids. CRISPR clusters are transcribed and processed into CRISPR RNA (crRNA).</text>
</comment>
<organism evidence="3 4">
    <name type="scientific">Azospirillum oryzae</name>
    <dbReference type="NCBI Taxonomy" id="286727"/>
    <lineage>
        <taxon>Bacteria</taxon>
        <taxon>Pseudomonadati</taxon>
        <taxon>Pseudomonadota</taxon>
        <taxon>Alphaproteobacteria</taxon>
        <taxon>Rhodospirillales</taxon>
        <taxon>Azospirillaceae</taxon>
        <taxon>Azospirillum</taxon>
    </lineage>
</organism>
<dbReference type="GO" id="GO:0043571">
    <property type="term" value="P:maintenance of CRISPR repeat elements"/>
    <property type="evidence" value="ECO:0007669"/>
    <property type="project" value="UniProtKB-UniRule"/>
</dbReference>
<keyword evidence="2" id="KW-0694">RNA-binding</keyword>
<evidence type="ECO:0000256" key="1">
    <source>
        <dbReference type="ARBA" id="ARBA00023118"/>
    </source>
</evidence>
<dbReference type="NCBIfam" id="TIGR01876">
    <property type="entry name" value="cas_Cas5d"/>
    <property type="match status" value="1"/>
</dbReference>
<dbReference type="EMBL" id="CP054619">
    <property type="protein sequence ID" value="QKS51782.1"/>
    <property type="molecule type" value="Genomic_DNA"/>
</dbReference>
<dbReference type="GO" id="GO:0004519">
    <property type="term" value="F:endonuclease activity"/>
    <property type="evidence" value="ECO:0007669"/>
    <property type="project" value="UniProtKB-UniRule"/>
</dbReference>
<keyword evidence="2" id="KW-0378">Hydrolase</keyword>
<dbReference type="InterPro" id="IPR013422">
    <property type="entry name" value="CRISPR-assoc_prot_Cas5_N"/>
</dbReference>
<proteinExistence type="inferred from homology"/>
<dbReference type="GO" id="GO:0051607">
    <property type="term" value="P:defense response to virus"/>
    <property type="evidence" value="ECO:0007669"/>
    <property type="project" value="UniProtKB-UniRule"/>
</dbReference>
<dbReference type="Proteomes" id="UP000509702">
    <property type="component" value="Chromosome"/>
</dbReference>
<dbReference type="AlphaFoldDB" id="A0A6N1AUV3"/>
<comment type="similarity">
    <text evidence="2">Belongs to the CRISPR-associated protein Cas5 family. Subtype I-C/Dvulg subfamily.</text>
</comment>
<sequence>MRDDDRWDFEVRVKGQRACFTMPMFGVERRTYPFPTPSAMRGLLEAVFWRPEFRYEISRVGIVKPGQEQAITRTELQARQSLRSLGTPAKRTLRTTSYLLDVEYLVQARILLHRHAEPGNTHRKYLEQLTRRLTRGAHFQTPYLGLREFAAEVSLSDGTGDRPSRYLNAEVGPVFFDQAFIPDGSEMSFKRKDADGVREVVGRTRPLFFDMRLVEGWVEVPRDLYDDIQALEARHAA</sequence>
<dbReference type="InterPro" id="IPR021124">
    <property type="entry name" value="CRISPR-assoc_prot_Cas5"/>
</dbReference>
<dbReference type="EC" id="3.1.-.-" evidence="2"/>
<keyword evidence="2" id="KW-0540">Nuclease</keyword>
<dbReference type="GO" id="GO:0016787">
    <property type="term" value="F:hydrolase activity"/>
    <property type="evidence" value="ECO:0007669"/>
    <property type="project" value="UniProtKB-KW"/>
</dbReference>
<dbReference type="GO" id="GO:0003723">
    <property type="term" value="F:RNA binding"/>
    <property type="evidence" value="ECO:0007669"/>
    <property type="project" value="UniProtKB-UniRule"/>
</dbReference>
<gene>
    <name evidence="3" type="primary">cas5c</name>
    <name evidence="3" type="ORF">HUE56_15130</name>
</gene>
<dbReference type="Pfam" id="PF09704">
    <property type="entry name" value="Cas_Cas5d"/>
    <property type="match status" value="1"/>
</dbReference>
<evidence type="ECO:0000313" key="4">
    <source>
        <dbReference type="Proteomes" id="UP000509702"/>
    </source>
</evidence>